<gene>
    <name evidence="3" type="primary">ORF82502</name>
    <name evidence="2" type="synonym">ORF82500</name>
</gene>
<evidence type="ECO:0000313" key="3">
    <source>
        <dbReference type="EMBL" id="CEK72460.1"/>
    </source>
</evidence>
<dbReference type="PANTHER" id="PTHR10026">
    <property type="entry name" value="CYCLIN"/>
    <property type="match status" value="1"/>
</dbReference>
<protein>
    <recommendedName>
        <fullName evidence="4">Cyclin N-terminal domain-containing protein</fullName>
    </recommendedName>
</protein>
<sequence length="80" mass="9413">MEDANINYKWLFTEEELLNTPSVRIGVTIEQELTFRQKQAMLIQTIGLKSGLTQLAVNTSVIFMHRFFMYRTVKSFPRLQ</sequence>
<reference evidence="3" key="1">
    <citation type="submission" date="2014-12" db="EMBL/GenBank/DDBJ databases">
        <title>Insight into the proteome of Arion vulgaris.</title>
        <authorList>
            <person name="Aradska J."/>
            <person name="Bulat T."/>
            <person name="Smidak R."/>
            <person name="Sarate P."/>
            <person name="Gangsoo J."/>
            <person name="Sialana F."/>
            <person name="Bilban M."/>
            <person name="Lubec G."/>
        </authorList>
    </citation>
    <scope>NUCLEOTIDE SEQUENCE</scope>
    <source>
        <tissue evidence="3">Skin</tissue>
    </source>
</reference>
<dbReference type="GO" id="GO:0006357">
    <property type="term" value="P:regulation of transcription by RNA polymerase II"/>
    <property type="evidence" value="ECO:0007669"/>
    <property type="project" value="InterPro"/>
</dbReference>
<dbReference type="GO" id="GO:0016538">
    <property type="term" value="F:cyclin-dependent protein serine/threonine kinase regulator activity"/>
    <property type="evidence" value="ECO:0007669"/>
    <property type="project" value="InterPro"/>
</dbReference>
<dbReference type="InterPro" id="IPR036915">
    <property type="entry name" value="Cyclin-like_sf"/>
</dbReference>
<proteinExistence type="predicted"/>
<dbReference type="EMBL" id="HACG01025595">
    <property type="protein sequence ID" value="CEK72460.1"/>
    <property type="molecule type" value="Transcribed_RNA"/>
</dbReference>
<dbReference type="EMBL" id="HACG01025594">
    <property type="protein sequence ID" value="CEK72459.1"/>
    <property type="molecule type" value="Transcribed_RNA"/>
</dbReference>
<organism evidence="3">
    <name type="scientific">Arion vulgaris</name>
    <dbReference type="NCBI Taxonomy" id="1028688"/>
    <lineage>
        <taxon>Eukaryota</taxon>
        <taxon>Metazoa</taxon>
        <taxon>Spiralia</taxon>
        <taxon>Lophotrochozoa</taxon>
        <taxon>Mollusca</taxon>
        <taxon>Gastropoda</taxon>
        <taxon>Heterobranchia</taxon>
        <taxon>Euthyneura</taxon>
        <taxon>Panpulmonata</taxon>
        <taxon>Eupulmonata</taxon>
        <taxon>Stylommatophora</taxon>
        <taxon>Helicina</taxon>
        <taxon>Arionoidea</taxon>
        <taxon>Arionidae</taxon>
        <taxon>Arion</taxon>
    </lineage>
</organism>
<feature type="non-terminal residue" evidence="3">
    <location>
        <position position="80"/>
    </location>
</feature>
<dbReference type="Gene3D" id="1.10.472.10">
    <property type="entry name" value="Cyclin-like"/>
    <property type="match status" value="1"/>
</dbReference>
<name>A0A0B6ZXK6_9EUPU</name>
<evidence type="ECO:0000313" key="2">
    <source>
        <dbReference type="EMBL" id="CEK72459.1"/>
    </source>
</evidence>
<accession>A0A0B6ZXK6</accession>
<evidence type="ECO:0000256" key="1">
    <source>
        <dbReference type="ARBA" id="ARBA00023127"/>
    </source>
</evidence>
<evidence type="ECO:0008006" key="4">
    <source>
        <dbReference type="Google" id="ProtNLM"/>
    </source>
</evidence>
<dbReference type="SUPFAM" id="SSF47954">
    <property type="entry name" value="Cyclin-like"/>
    <property type="match status" value="1"/>
</dbReference>
<keyword evidence="1" id="KW-0195">Cyclin</keyword>
<dbReference type="InterPro" id="IPR043198">
    <property type="entry name" value="Cyclin/Ssn8"/>
</dbReference>
<dbReference type="AlphaFoldDB" id="A0A0B6ZXK6"/>